<feature type="compositionally biased region" description="Basic and acidic residues" evidence="1">
    <location>
        <begin position="211"/>
        <end position="231"/>
    </location>
</feature>
<dbReference type="Proteomes" id="UP001529338">
    <property type="component" value="Unassembled WGS sequence"/>
</dbReference>
<evidence type="ECO:0008006" key="5">
    <source>
        <dbReference type="Google" id="ProtNLM"/>
    </source>
</evidence>
<evidence type="ECO:0000313" key="4">
    <source>
        <dbReference type="Proteomes" id="UP001529338"/>
    </source>
</evidence>
<feature type="region of interest" description="Disordered" evidence="1">
    <location>
        <begin position="208"/>
        <end position="231"/>
    </location>
</feature>
<gene>
    <name evidence="3" type="ORF">QRT04_00755</name>
</gene>
<evidence type="ECO:0000256" key="2">
    <source>
        <dbReference type="SAM" id="Phobius"/>
    </source>
</evidence>
<name>A0ABT7SB80_9CELL</name>
<feature type="transmembrane region" description="Helical" evidence="2">
    <location>
        <begin position="6"/>
        <end position="25"/>
    </location>
</feature>
<keyword evidence="4" id="KW-1185">Reference proteome</keyword>
<keyword evidence="2" id="KW-0812">Transmembrane</keyword>
<sequence>MTWSEVSFWVVVGLALVVWWVWVAASRLDRLHRKVGASRAVVDAQLVRRATVAAELATSGLLDPASSVLLGEASWAALAVGGSSAASTVVLPADLADLLVTDGATNDVGEWHTPAGMPDRERIESELSATLREVLDDADEVAALLEDPTGDELLAGLSSAWYRVQLARRFHNEAVAQTQAVRRGLFVRTLRLAGRAPEPRTLELDDAWPENLDRPGARTLARAEDEADELR</sequence>
<keyword evidence="2" id="KW-1133">Transmembrane helix</keyword>
<protein>
    <recommendedName>
        <fullName evidence="5">NUDIX hydrolase</fullName>
    </recommendedName>
</protein>
<keyword evidence="2" id="KW-0472">Membrane</keyword>
<evidence type="ECO:0000313" key="3">
    <source>
        <dbReference type="EMBL" id="MDM7853449.1"/>
    </source>
</evidence>
<dbReference type="EMBL" id="JAUCGQ010000001">
    <property type="protein sequence ID" value="MDM7853449.1"/>
    <property type="molecule type" value="Genomic_DNA"/>
</dbReference>
<organism evidence="3 4">
    <name type="scientific">Cellulomonas alba</name>
    <dbReference type="NCBI Taxonomy" id="3053467"/>
    <lineage>
        <taxon>Bacteria</taxon>
        <taxon>Bacillati</taxon>
        <taxon>Actinomycetota</taxon>
        <taxon>Actinomycetes</taxon>
        <taxon>Micrococcales</taxon>
        <taxon>Cellulomonadaceae</taxon>
        <taxon>Cellulomonas</taxon>
    </lineage>
</organism>
<accession>A0ABT7SB80</accession>
<comment type="caution">
    <text evidence="3">The sequence shown here is derived from an EMBL/GenBank/DDBJ whole genome shotgun (WGS) entry which is preliminary data.</text>
</comment>
<dbReference type="RefSeq" id="WP_289452971.1">
    <property type="nucleotide sequence ID" value="NZ_JAUCGQ010000001.1"/>
</dbReference>
<proteinExistence type="predicted"/>
<reference evidence="3 4" key="1">
    <citation type="submission" date="2023-06" db="EMBL/GenBank/DDBJ databases">
        <title>Cellulomonas sp. MW4 Whole genome sequence.</title>
        <authorList>
            <person name="Park S."/>
        </authorList>
    </citation>
    <scope>NUCLEOTIDE SEQUENCE [LARGE SCALE GENOMIC DNA]</scope>
    <source>
        <strain evidence="3 4">MW4</strain>
    </source>
</reference>
<evidence type="ECO:0000256" key="1">
    <source>
        <dbReference type="SAM" id="MobiDB-lite"/>
    </source>
</evidence>